<feature type="transmembrane region" description="Helical" evidence="1">
    <location>
        <begin position="77"/>
        <end position="98"/>
    </location>
</feature>
<evidence type="ECO:0000313" key="2">
    <source>
        <dbReference type="EMBL" id="PCH41015.1"/>
    </source>
</evidence>
<keyword evidence="1" id="KW-1133">Transmembrane helix</keyword>
<feature type="transmembrane region" description="Helical" evidence="1">
    <location>
        <begin position="47"/>
        <end position="65"/>
    </location>
</feature>
<dbReference type="AlphaFoldDB" id="A0A2H3JHI2"/>
<evidence type="ECO:0000256" key="1">
    <source>
        <dbReference type="SAM" id="Phobius"/>
    </source>
</evidence>
<keyword evidence="3" id="KW-1185">Reference proteome</keyword>
<reference evidence="2 3" key="1">
    <citation type="journal article" date="2012" name="Science">
        <title>The Paleozoic origin of enzymatic lignin decomposition reconstructed from 31 fungal genomes.</title>
        <authorList>
            <person name="Floudas D."/>
            <person name="Binder M."/>
            <person name="Riley R."/>
            <person name="Barry K."/>
            <person name="Blanchette R.A."/>
            <person name="Henrissat B."/>
            <person name="Martinez A.T."/>
            <person name="Otillar R."/>
            <person name="Spatafora J.W."/>
            <person name="Yadav J.S."/>
            <person name="Aerts A."/>
            <person name="Benoit I."/>
            <person name="Boyd A."/>
            <person name="Carlson A."/>
            <person name="Copeland A."/>
            <person name="Coutinho P.M."/>
            <person name="de Vries R.P."/>
            <person name="Ferreira P."/>
            <person name="Findley K."/>
            <person name="Foster B."/>
            <person name="Gaskell J."/>
            <person name="Glotzer D."/>
            <person name="Gorecki P."/>
            <person name="Heitman J."/>
            <person name="Hesse C."/>
            <person name="Hori C."/>
            <person name="Igarashi K."/>
            <person name="Jurgens J.A."/>
            <person name="Kallen N."/>
            <person name="Kersten P."/>
            <person name="Kohler A."/>
            <person name="Kuees U."/>
            <person name="Kumar T.K.A."/>
            <person name="Kuo A."/>
            <person name="LaButti K."/>
            <person name="Larrondo L.F."/>
            <person name="Lindquist E."/>
            <person name="Ling A."/>
            <person name="Lombard V."/>
            <person name="Lucas S."/>
            <person name="Lundell T."/>
            <person name="Martin R."/>
            <person name="McLaughlin D.J."/>
            <person name="Morgenstern I."/>
            <person name="Morin E."/>
            <person name="Murat C."/>
            <person name="Nagy L.G."/>
            <person name="Nolan M."/>
            <person name="Ohm R.A."/>
            <person name="Patyshakuliyeva A."/>
            <person name="Rokas A."/>
            <person name="Ruiz-Duenas F.J."/>
            <person name="Sabat G."/>
            <person name="Salamov A."/>
            <person name="Samejima M."/>
            <person name="Schmutz J."/>
            <person name="Slot J.C."/>
            <person name="St John F."/>
            <person name="Stenlid J."/>
            <person name="Sun H."/>
            <person name="Sun S."/>
            <person name="Syed K."/>
            <person name="Tsang A."/>
            <person name="Wiebenga A."/>
            <person name="Young D."/>
            <person name="Pisabarro A."/>
            <person name="Eastwood D.C."/>
            <person name="Martin F."/>
            <person name="Cullen D."/>
            <person name="Grigoriev I.V."/>
            <person name="Hibbett D.S."/>
        </authorList>
    </citation>
    <scope>NUCLEOTIDE SEQUENCE [LARGE SCALE GENOMIC DNA]</scope>
    <source>
        <strain evidence="2 3">MD-104</strain>
    </source>
</reference>
<organism evidence="2 3">
    <name type="scientific">Wolfiporia cocos (strain MD-104)</name>
    <name type="common">Brown rot fungus</name>
    <dbReference type="NCBI Taxonomy" id="742152"/>
    <lineage>
        <taxon>Eukaryota</taxon>
        <taxon>Fungi</taxon>
        <taxon>Dikarya</taxon>
        <taxon>Basidiomycota</taxon>
        <taxon>Agaricomycotina</taxon>
        <taxon>Agaricomycetes</taxon>
        <taxon>Polyporales</taxon>
        <taxon>Phaeolaceae</taxon>
        <taxon>Wolfiporia</taxon>
    </lineage>
</organism>
<gene>
    <name evidence="2" type="ORF">WOLCODRAFT_16829</name>
</gene>
<sequence length="119" mass="13149">MGDILYQELWGASGPQYGPWFGGMVLSTLELDTVVLLFGITVSDAHLFVGLGLSYQQIFWCYIIITNAAVDGMASTSVVTLVGCWSRFLLLIQSMYIMRALQVHRSMYSALTASDDRAI</sequence>
<name>A0A2H3JHI2_WOLCO</name>
<evidence type="ECO:0000313" key="3">
    <source>
        <dbReference type="Proteomes" id="UP000218811"/>
    </source>
</evidence>
<proteinExistence type="predicted"/>
<keyword evidence="1" id="KW-0472">Membrane</keyword>
<keyword evidence="1" id="KW-0812">Transmembrane</keyword>
<dbReference type="EMBL" id="KB468113">
    <property type="protein sequence ID" value="PCH41015.1"/>
    <property type="molecule type" value="Genomic_DNA"/>
</dbReference>
<accession>A0A2H3JHI2</accession>
<feature type="transmembrane region" description="Helical" evidence="1">
    <location>
        <begin position="20"/>
        <end position="40"/>
    </location>
</feature>
<dbReference type="Proteomes" id="UP000218811">
    <property type="component" value="Unassembled WGS sequence"/>
</dbReference>
<protein>
    <submittedName>
        <fullName evidence="2">Uncharacterized protein</fullName>
    </submittedName>
</protein>